<dbReference type="AlphaFoldDB" id="A0A0M0JW15"/>
<feature type="region of interest" description="Disordered" evidence="1">
    <location>
        <begin position="1"/>
        <end position="22"/>
    </location>
</feature>
<feature type="region of interest" description="Disordered" evidence="1">
    <location>
        <begin position="76"/>
        <end position="99"/>
    </location>
</feature>
<name>A0A0M0JW15_9EUKA</name>
<feature type="domain" description="Endonuclease/exonuclease/phosphatase" evidence="3">
    <location>
        <begin position="411"/>
        <end position="730"/>
    </location>
</feature>
<organism evidence="4 5">
    <name type="scientific">Chrysochromulina tobinii</name>
    <dbReference type="NCBI Taxonomy" id="1460289"/>
    <lineage>
        <taxon>Eukaryota</taxon>
        <taxon>Haptista</taxon>
        <taxon>Haptophyta</taxon>
        <taxon>Prymnesiophyceae</taxon>
        <taxon>Prymnesiales</taxon>
        <taxon>Chrysochromulinaceae</taxon>
        <taxon>Chrysochromulina</taxon>
    </lineage>
</organism>
<keyword evidence="5" id="KW-1185">Reference proteome</keyword>
<dbReference type="Gene3D" id="3.60.10.10">
    <property type="entry name" value="Endonuclease/exonuclease/phosphatase"/>
    <property type="match status" value="1"/>
</dbReference>
<evidence type="ECO:0000256" key="2">
    <source>
        <dbReference type="SAM" id="Phobius"/>
    </source>
</evidence>
<keyword evidence="2" id="KW-0812">Transmembrane</keyword>
<evidence type="ECO:0000259" key="3">
    <source>
        <dbReference type="Pfam" id="PF03372"/>
    </source>
</evidence>
<evidence type="ECO:0000256" key="1">
    <source>
        <dbReference type="SAM" id="MobiDB-lite"/>
    </source>
</evidence>
<dbReference type="PANTHER" id="PTHR42834:SF1">
    <property type="entry name" value="ENDONUCLEASE_EXONUCLEASE_PHOSPHATASE FAMILY PROTEIN (AFU_ORTHOLOGUE AFUA_3G09210)"/>
    <property type="match status" value="1"/>
</dbReference>
<comment type="caution">
    <text evidence="4">The sequence shown here is derived from an EMBL/GenBank/DDBJ whole genome shotgun (WGS) entry which is preliminary data.</text>
</comment>
<keyword evidence="4" id="KW-0378">Hydrolase</keyword>
<feature type="transmembrane region" description="Helical" evidence="2">
    <location>
        <begin position="766"/>
        <end position="790"/>
    </location>
</feature>
<keyword evidence="4" id="KW-0269">Exonuclease</keyword>
<reference evidence="5" key="1">
    <citation type="journal article" date="2015" name="PLoS Genet.">
        <title>Genome Sequence and Transcriptome Analyses of Chrysochromulina tobin: Metabolic Tools for Enhanced Algal Fitness in the Prominent Order Prymnesiales (Haptophyceae).</title>
        <authorList>
            <person name="Hovde B.T."/>
            <person name="Deodato C.R."/>
            <person name="Hunsperger H.M."/>
            <person name="Ryken S.A."/>
            <person name="Yost W."/>
            <person name="Jha R.K."/>
            <person name="Patterson J."/>
            <person name="Monnat R.J. Jr."/>
            <person name="Barlow S.B."/>
            <person name="Starkenburg S.R."/>
            <person name="Cattolico R.A."/>
        </authorList>
    </citation>
    <scope>NUCLEOTIDE SEQUENCE</scope>
    <source>
        <strain evidence="5">CCMP291</strain>
    </source>
</reference>
<dbReference type="InterPro" id="IPR036691">
    <property type="entry name" value="Endo/exonu/phosph_ase_sf"/>
</dbReference>
<keyword evidence="2" id="KW-1133">Transmembrane helix</keyword>
<dbReference type="EMBL" id="JWZX01002171">
    <property type="protein sequence ID" value="KOO30735.1"/>
    <property type="molecule type" value="Genomic_DNA"/>
</dbReference>
<dbReference type="GO" id="GO:0004519">
    <property type="term" value="F:endonuclease activity"/>
    <property type="evidence" value="ECO:0007669"/>
    <property type="project" value="UniProtKB-KW"/>
</dbReference>
<feature type="region of interest" description="Disordered" evidence="1">
    <location>
        <begin position="847"/>
        <end position="876"/>
    </location>
</feature>
<feature type="compositionally biased region" description="Basic and acidic residues" evidence="1">
    <location>
        <begin position="850"/>
        <end position="876"/>
    </location>
</feature>
<dbReference type="InterPro" id="IPR005135">
    <property type="entry name" value="Endo/exonuclease/phosphatase"/>
</dbReference>
<dbReference type="PANTHER" id="PTHR42834">
    <property type="entry name" value="ENDONUCLEASE/EXONUCLEASE/PHOSPHATASE FAMILY PROTEIN (AFU_ORTHOLOGUE AFUA_3G09210)"/>
    <property type="match status" value="1"/>
</dbReference>
<dbReference type="SUPFAM" id="SSF56219">
    <property type="entry name" value="DNase I-like"/>
    <property type="match status" value="1"/>
</dbReference>
<evidence type="ECO:0000313" key="4">
    <source>
        <dbReference type="EMBL" id="KOO30735.1"/>
    </source>
</evidence>
<dbReference type="GO" id="GO:0004527">
    <property type="term" value="F:exonuclease activity"/>
    <property type="evidence" value="ECO:0007669"/>
    <property type="project" value="UniProtKB-KW"/>
</dbReference>
<dbReference type="Proteomes" id="UP000037460">
    <property type="component" value="Unassembled WGS sequence"/>
</dbReference>
<proteinExistence type="predicted"/>
<dbReference type="OrthoDB" id="2093442at2759"/>
<keyword evidence="2" id="KW-0472">Membrane</keyword>
<protein>
    <submittedName>
        <fullName evidence="4">Endonuclease exonuclease phosphatase</fullName>
    </submittedName>
</protein>
<sequence>MSAMRAELQARRLQRAKDLKDQAKAQLELDKEIKKKEEEKRLEIGKEQRAKEAAWQERREQQAQAFVMKGHKLVEETRQRQKNMDKAEDEQDKKERAEGLAEKKRILEAYKKEKAENYEENKVKVQSVKKATDPAIIAEAKKWASEQRVGSAEDKRKQFSALNFNMMASVESQTPACDACLFFVANMEGASVDRVLDIFNGCGHSVRLDEYLLCSCSNGCVPQNFHEHHENFTSGAVLQAGATWRIAHPQARIPPGARPWNQTYQYLSNGNDAFALVRRSPAYVLDTVGDFGPDPGAAGWTVAGVPGATVDHTLIRKNTTSSGNCGAWSHSAGTSAASSEWMVYPQGTWPFQASPSNTVSPSSPSSSSSCPSPPSAPCSLSSVITKCGPSAPVTASAALDRRPDRSRLVVATWNAEWLFDGVCDPTSSPWAGGTECVGHASGLNRCDAAGAAAHLQRMAARMAAFDADVISLVEIESCAMLDAVGAVQHNPNGGASGAAYESLMTTGTDTFLRQQVGLLSRLRSIAPVERSSARQAYPIDGASGCGDAANGTSDTSKHYVARLHLELPAASGAAESTEAATLIVVGMHLKAIPTDPPSCHKREAQARVMQPLLATALAESDYVIALGDLNDFDGDACCRDAANSTPTSRVLRMLKDPDRDGTDELHSVVQRMPQAQRYTDWWDHAPADGVEQGATEHSSLDHMLVSTALFERLVSVRIDHTTAPMDYSDHWPIIATFDLGPRLSSPPSSSPPSPTGGCSDAKAATMMMAGILILVLSCGCFLSFFWWGVWKGKEGAQDRMLERIGAIQTRKRSNKTSKARAEAAMDDFGGGGFNMEMNEAALAASIKYSSETERSSRPDGKHQLNDYELRKEGDDD</sequence>
<keyword evidence="4" id="KW-0255">Endonuclease</keyword>
<evidence type="ECO:0000313" key="5">
    <source>
        <dbReference type="Proteomes" id="UP000037460"/>
    </source>
</evidence>
<dbReference type="Pfam" id="PF03372">
    <property type="entry name" value="Exo_endo_phos"/>
    <property type="match status" value="1"/>
</dbReference>
<accession>A0A0M0JW15</accession>
<keyword evidence="4" id="KW-0540">Nuclease</keyword>
<gene>
    <name evidence="4" type="ORF">Ctob_009745</name>
</gene>